<dbReference type="Proteomes" id="UP000472270">
    <property type="component" value="Unassembled WGS sequence"/>
</dbReference>
<feature type="transmembrane region" description="Helical" evidence="6">
    <location>
        <begin position="20"/>
        <end position="45"/>
    </location>
</feature>
<keyword evidence="6" id="KW-0812">Transmembrane</keyword>
<proteinExistence type="predicted"/>
<evidence type="ECO:0000256" key="2">
    <source>
        <dbReference type="ARBA" id="ARBA00022723"/>
    </source>
</evidence>
<dbReference type="Pfam" id="PF00117">
    <property type="entry name" value="GATase"/>
    <property type="match status" value="2"/>
</dbReference>
<protein>
    <submittedName>
        <fullName evidence="8">Carbamoyl-phosphate synthase 1, mitochondrial</fullName>
    </submittedName>
</protein>
<reference evidence="8" key="2">
    <citation type="submission" date="2025-09" db="UniProtKB">
        <authorList>
            <consortium name="Ensembl"/>
        </authorList>
    </citation>
    <scope>IDENTIFICATION</scope>
</reference>
<dbReference type="Pfam" id="PF25596">
    <property type="entry name" value="CPSase_L_D1"/>
    <property type="match status" value="1"/>
</dbReference>
<organism evidence="8 9">
    <name type="scientific">Sinocyclocheilus rhinocerous</name>
    <dbReference type="NCBI Taxonomy" id="307959"/>
    <lineage>
        <taxon>Eukaryota</taxon>
        <taxon>Metazoa</taxon>
        <taxon>Chordata</taxon>
        <taxon>Craniata</taxon>
        <taxon>Vertebrata</taxon>
        <taxon>Euteleostomi</taxon>
        <taxon>Actinopterygii</taxon>
        <taxon>Neopterygii</taxon>
        <taxon>Teleostei</taxon>
        <taxon>Ostariophysi</taxon>
        <taxon>Cypriniformes</taxon>
        <taxon>Cyprinidae</taxon>
        <taxon>Cyprininae</taxon>
        <taxon>Sinocyclocheilus</taxon>
    </lineage>
</organism>
<dbReference type="GO" id="GO:0006541">
    <property type="term" value="P:glutamine metabolic process"/>
    <property type="evidence" value="ECO:0007669"/>
    <property type="project" value="TreeGrafter"/>
</dbReference>
<dbReference type="InterPro" id="IPR036480">
    <property type="entry name" value="CarbP_synth_ssu_N_sf"/>
</dbReference>
<dbReference type="SUPFAM" id="SSF52440">
    <property type="entry name" value="PreATP-grasp domain"/>
    <property type="match status" value="1"/>
</dbReference>
<keyword evidence="4" id="KW-0067">ATP-binding</keyword>
<name>A0A673HXU2_9TELE</name>
<keyword evidence="1" id="KW-0436">Ligase</keyword>
<sequence length="466" mass="51301">MRFSSNILFYFSYMRPKIYIYIFVKSVFSVSFYSFEVIILAFSILELVFSKSLCIISSYPEALTDPSYRGQILTLTYPIVGNYGVPNTQELDELGLKKNVESDRIQVSGLLVQDYSSEYTHWNAVKSLVPALFGIDTRMLKKIIRDQGTVLGKIEFDGQPLEITDPNQRNLVAEVSTKDIQVFGKGNPIKVVAVDCGIKHNIIRLLVKHGAEVHLVPWDQDLVRLEYDGLFISNGPGDPSLVKTLIQNVSLAAGAQSYKLPMGNRGQNQPVVNNHGYGIDSESLPPGWSPRFISANDGTNEGIMRSTKPVFTAQFHPEAKGGPTDTEFLFDAFVSLIRKGKEGSIASVMPKKPVVPQRIQVSKVLVLGSGGLSIGHAGEFDYSGSQAIKAMKEENLKVVLINANIASVQTNKFGTKQADSVYFLPITPEFVTEVIKVERPDAILLSMGGQTALNYGEHSASNLKVQ</sequence>
<evidence type="ECO:0000256" key="6">
    <source>
        <dbReference type="SAM" id="Phobius"/>
    </source>
</evidence>
<dbReference type="Gene3D" id="3.40.50.20">
    <property type="match status" value="1"/>
</dbReference>
<dbReference type="InterPro" id="IPR002474">
    <property type="entry name" value="CarbamoylP_synth_ssu_N"/>
</dbReference>
<evidence type="ECO:0000259" key="7">
    <source>
        <dbReference type="SMART" id="SM01097"/>
    </source>
</evidence>
<dbReference type="Pfam" id="PF00988">
    <property type="entry name" value="CPSase_sm_chain"/>
    <property type="match status" value="1"/>
</dbReference>
<dbReference type="Gene3D" id="3.50.30.20">
    <property type="entry name" value="Carbamoyl-phosphate synthase small subunit, N-terminal domain"/>
    <property type="match status" value="1"/>
</dbReference>
<dbReference type="PANTHER" id="PTHR11405:SF53">
    <property type="entry name" value="CARBAMOYL-PHOSPHATE SYNTHASE [AMMONIA], MITOCHONDRIAL"/>
    <property type="match status" value="1"/>
</dbReference>
<dbReference type="Ensembl" id="ENSSRHT00000033748.1">
    <property type="protein sequence ID" value="ENSSRHP00000032794.1"/>
    <property type="gene ID" value="ENSSRHG00000016890.1"/>
</dbReference>
<dbReference type="Gene3D" id="3.40.50.880">
    <property type="match status" value="1"/>
</dbReference>
<dbReference type="InterPro" id="IPR016185">
    <property type="entry name" value="PreATP-grasp_dom_sf"/>
</dbReference>
<dbReference type="GO" id="GO:0004088">
    <property type="term" value="F:carbamoyl-phosphate synthase (glutamine-hydrolyzing) activity"/>
    <property type="evidence" value="ECO:0007669"/>
    <property type="project" value="TreeGrafter"/>
</dbReference>
<keyword evidence="6" id="KW-0472">Membrane</keyword>
<keyword evidence="2" id="KW-0479">Metal-binding</keyword>
<dbReference type="GO" id="GO:0005737">
    <property type="term" value="C:cytoplasm"/>
    <property type="evidence" value="ECO:0007669"/>
    <property type="project" value="TreeGrafter"/>
</dbReference>
<dbReference type="InterPro" id="IPR029062">
    <property type="entry name" value="Class_I_gatase-like"/>
</dbReference>
<dbReference type="SUPFAM" id="SSF52317">
    <property type="entry name" value="Class I glutamine amidotransferase-like"/>
    <property type="match status" value="1"/>
</dbReference>
<keyword evidence="3" id="KW-0547">Nucleotide-binding</keyword>
<dbReference type="SMART" id="SM01097">
    <property type="entry name" value="CPSase_sm_chain"/>
    <property type="match status" value="1"/>
</dbReference>
<dbReference type="PRINTS" id="PR00099">
    <property type="entry name" value="CPSGATASE"/>
</dbReference>
<dbReference type="CDD" id="cd01744">
    <property type="entry name" value="GATase1_CPSase"/>
    <property type="match status" value="1"/>
</dbReference>
<keyword evidence="9" id="KW-1185">Reference proteome</keyword>
<reference evidence="8" key="1">
    <citation type="submission" date="2025-08" db="UniProtKB">
        <authorList>
            <consortium name="Ensembl"/>
        </authorList>
    </citation>
    <scope>IDENTIFICATION</scope>
</reference>
<evidence type="ECO:0000256" key="3">
    <source>
        <dbReference type="ARBA" id="ARBA00022741"/>
    </source>
</evidence>
<dbReference type="GO" id="GO:0005524">
    <property type="term" value="F:ATP binding"/>
    <property type="evidence" value="ECO:0007669"/>
    <property type="project" value="UniProtKB-KW"/>
</dbReference>
<evidence type="ECO:0000256" key="1">
    <source>
        <dbReference type="ARBA" id="ARBA00022598"/>
    </source>
</evidence>
<dbReference type="InterPro" id="IPR058047">
    <property type="entry name" value="CPSase_preATP-grasp"/>
</dbReference>
<dbReference type="GO" id="GO:0004087">
    <property type="term" value="F:carbamoyl-phosphate synthase (ammonia) activity"/>
    <property type="evidence" value="ECO:0007669"/>
    <property type="project" value="UniProtKB-EC"/>
</dbReference>
<dbReference type="PANTHER" id="PTHR11405">
    <property type="entry name" value="CARBAMOYLTRANSFERASE FAMILY MEMBER"/>
    <property type="match status" value="1"/>
</dbReference>
<keyword evidence="6" id="KW-1133">Transmembrane helix</keyword>
<dbReference type="FunFam" id="3.40.50.20:FF:000001">
    <property type="entry name" value="Carbamoyl-phosphate synthase large chain"/>
    <property type="match status" value="1"/>
</dbReference>
<dbReference type="SUPFAM" id="SSF52021">
    <property type="entry name" value="Carbamoyl phosphate synthetase, small subunit N-terminal domain"/>
    <property type="match status" value="1"/>
</dbReference>
<dbReference type="AlphaFoldDB" id="A0A673HXU2"/>
<feature type="domain" description="Carbamoyl-phosphate synthase small subunit N-terminal" evidence="7">
    <location>
        <begin position="34"/>
        <end position="155"/>
    </location>
</feature>
<dbReference type="GO" id="GO:0046872">
    <property type="term" value="F:metal ion binding"/>
    <property type="evidence" value="ECO:0007669"/>
    <property type="project" value="UniProtKB-KW"/>
</dbReference>
<accession>A0A673HXU2</accession>
<evidence type="ECO:0000313" key="9">
    <source>
        <dbReference type="Proteomes" id="UP000472270"/>
    </source>
</evidence>
<comment type="catalytic activity">
    <reaction evidence="5">
        <text>hydrogencarbonate + NH4(+) + 2 ATP = carbamoyl phosphate + 2 ADP + phosphate + 2 H(+)</text>
        <dbReference type="Rhea" id="RHEA:18029"/>
        <dbReference type="ChEBI" id="CHEBI:15378"/>
        <dbReference type="ChEBI" id="CHEBI:17544"/>
        <dbReference type="ChEBI" id="CHEBI:28938"/>
        <dbReference type="ChEBI" id="CHEBI:30616"/>
        <dbReference type="ChEBI" id="CHEBI:43474"/>
        <dbReference type="ChEBI" id="CHEBI:58228"/>
        <dbReference type="ChEBI" id="CHEBI:456216"/>
        <dbReference type="EC" id="6.3.4.16"/>
    </reaction>
</comment>
<evidence type="ECO:0000313" key="8">
    <source>
        <dbReference type="Ensembl" id="ENSSRHP00000032794.1"/>
    </source>
</evidence>
<evidence type="ECO:0000256" key="5">
    <source>
        <dbReference type="ARBA" id="ARBA00047359"/>
    </source>
</evidence>
<dbReference type="InterPro" id="IPR035686">
    <property type="entry name" value="CPSase_GATase1"/>
</dbReference>
<dbReference type="InterPro" id="IPR017926">
    <property type="entry name" value="GATASE"/>
</dbReference>
<dbReference type="PROSITE" id="PS51273">
    <property type="entry name" value="GATASE_TYPE_1"/>
    <property type="match status" value="1"/>
</dbReference>
<evidence type="ECO:0000256" key="4">
    <source>
        <dbReference type="ARBA" id="ARBA00022840"/>
    </source>
</evidence>